<dbReference type="InterPro" id="IPR000477">
    <property type="entry name" value="RT_dom"/>
</dbReference>
<dbReference type="AlphaFoldDB" id="A0A2B4S4P6"/>
<proteinExistence type="predicted"/>
<dbReference type="Proteomes" id="UP000225706">
    <property type="component" value="Unassembled WGS sequence"/>
</dbReference>
<dbReference type="InterPro" id="IPR050951">
    <property type="entry name" value="Retrovirus_Pol_polyprotein"/>
</dbReference>
<dbReference type="PANTHER" id="PTHR37984:SF8">
    <property type="entry name" value="CCHC-TYPE DOMAIN-CONTAINING PROTEIN"/>
    <property type="match status" value="1"/>
</dbReference>
<accession>A0A2B4S4P6</accession>
<name>A0A2B4S4P6_STYPI</name>
<organism evidence="2 3">
    <name type="scientific">Stylophora pistillata</name>
    <name type="common">Smooth cauliflower coral</name>
    <dbReference type="NCBI Taxonomy" id="50429"/>
    <lineage>
        <taxon>Eukaryota</taxon>
        <taxon>Metazoa</taxon>
        <taxon>Cnidaria</taxon>
        <taxon>Anthozoa</taxon>
        <taxon>Hexacorallia</taxon>
        <taxon>Scleractinia</taxon>
        <taxon>Astrocoeniina</taxon>
        <taxon>Pocilloporidae</taxon>
        <taxon>Stylophora</taxon>
    </lineage>
</organism>
<dbReference type="InterPro" id="IPR043502">
    <property type="entry name" value="DNA/RNA_pol_sf"/>
</dbReference>
<comment type="caution">
    <text evidence="2">The sequence shown here is derived from an EMBL/GenBank/DDBJ whole genome shotgun (WGS) entry which is preliminary data.</text>
</comment>
<dbReference type="Gene3D" id="3.30.70.270">
    <property type="match status" value="1"/>
</dbReference>
<dbReference type="Gene3D" id="3.10.10.10">
    <property type="entry name" value="HIV Type 1 Reverse Transcriptase, subunit A, domain 1"/>
    <property type="match status" value="1"/>
</dbReference>
<reference evidence="3" key="1">
    <citation type="journal article" date="2017" name="bioRxiv">
        <title>Comparative analysis of the genomes of Stylophora pistillata and Acropora digitifera provides evidence for extensive differences between species of corals.</title>
        <authorList>
            <person name="Voolstra C.R."/>
            <person name="Li Y."/>
            <person name="Liew Y.J."/>
            <person name="Baumgarten S."/>
            <person name="Zoccola D."/>
            <person name="Flot J.-F."/>
            <person name="Tambutte S."/>
            <person name="Allemand D."/>
            <person name="Aranda M."/>
        </authorList>
    </citation>
    <scope>NUCLEOTIDE SEQUENCE [LARGE SCALE GENOMIC DNA]</scope>
</reference>
<feature type="domain" description="Reverse transcriptase" evidence="1">
    <location>
        <begin position="233"/>
        <end position="396"/>
    </location>
</feature>
<dbReference type="OrthoDB" id="5974500at2759"/>
<dbReference type="PANTHER" id="PTHR37984">
    <property type="entry name" value="PROTEIN CBG26694"/>
    <property type="match status" value="1"/>
</dbReference>
<dbReference type="STRING" id="50429.A0A2B4S4P6"/>
<evidence type="ECO:0000259" key="1">
    <source>
        <dbReference type="Pfam" id="PF00078"/>
    </source>
</evidence>
<dbReference type="InterPro" id="IPR043128">
    <property type="entry name" value="Rev_trsase/Diguanyl_cyclase"/>
</dbReference>
<sequence>MAELGSSSVASTSTQPATPQFIQSSIPLPSKLDFKGNLAVNWKTFKRLWTNYEIASRLSAQSSNLRTATLLTCIGPDILEIYDGLPFGNEEEKTDIDKVIELLDALFIGETNEIYEAYLFNQRVQEVGVSFDVFRTALHSLAKTCNFGIMQERMIRDRVVVGIRDNATRKKLLAENKLTLNKCIDICRAKETTSKQLKEMSHAEEELEHLVKIGILQPVAVPTDWITLMIVSKKSNGKIRLCIDPKPLNKALRRNHFPLPVIDDLLPLLTNAKVFSVVDAKNRFWHVQLDDESSLLTTFGTPWGRFHWTWMPFGISPAPEEFQRRLEYALEGLDGIKPIFDDILVFGVGETEAEALSDHDAKLTALLERCRATGIKLNKEKLKLPRKEVKFMGHVICQDGLKPDPDKVQGIKEMPTPTSK</sequence>
<evidence type="ECO:0000313" key="3">
    <source>
        <dbReference type="Proteomes" id="UP000225706"/>
    </source>
</evidence>
<evidence type="ECO:0000313" key="2">
    <source>
        <dbReference type="EMBL" id="PFX24871.1"/>
    </source>
</evidence>
<dbReference type="CDD" id="cd01647">
    <property type="entry name" value="RT_LTR"/>
    <property type="match status" value="1"/>
</dbReference>
<dbReference type="Pfam" id="PF00078">
    <property type="entry name" value="RVT_1"/>
    <property type="match status" value="1"/>
</dbReference>
<dbReference type="SUPFAM" id="SSF56672">
    <property type="entry name" value="DNA/RNA polymerases"/>
    <property type="match status" value="1"/>
</dbReference>
<gene>
    <name evidence="2" type="primary">K02A2.6</name>
    <name evidence="2" type="ORF">AWC38_SpisGene10516</name>
</gene>
<keyword evidence="3" id="KW-1185">Reference proteome</keyword>
<dbReference type="EMBL" id="LSMT01000165">
    <property type="protein sequence ID" value="PFX24871.1"/>
    <property type="molecule type" value="Genomic_DNA"/>
</dbReference>
<protein>
    <submittedName>
        <fullName evidence="2">Uncharacterized protein K02A2.6</fullName>
    </submittedName>
</protein>